<feature type="binding site" evidence="3">
    <location>
        <begin position="11"/>
        <end position="18"/>
    </location>
    <ligand>
        <name>substrate</name>
    </ligand>
</feature>
<reference evidence="4 5" key="1">
    <citation type="submission" date="2020-08" db="EMBL/GenBank/DDBJ databases">
        <title>Cohnella phylogeny.</title>
        <authorList>
            <person name="Dunlap C."/>
        </authorList>
    </citation>
    <scope>NUCLEOTIDE SEQUENCE [LARGE SCALE GENOMIC DNA]</scope>
    <source>
        <strain evidence="4 5">DSM 25241</strain>
    </source>
</reference>
<dbReference type="SMART" id="SM00855">
    <property type="entry name" value="PGAM"/>
    <property type="match status" value="1"/>
</dbReference>
<dbReference type="InterPro" id="IPR051695">
    <property type="entry name" value="Phosphoglycerate_Mutase"/>
</dbReference>
<feature type="binding site" evidence="3">
    <location>
        <position position="61"/>
    </location>
    <ligand>
        <name>substrate</name>
    </ligand>
</feature>
<feature type="active site" description="Tele-phosphohistidine intermediate" evidence="2">
    <location>
        <position position="12"/>
    </location>
</feature>
<dbReference type="PANTHER" id="PTHR46517:SF1">
    <property type="entry name" value="FRUCTOSE-2,6-BISPHOSPHATASE TIGAR"/>
    <property type="match status" value="1"/>
</dbReference>
<name>A0A841SXA5_9BACL</name>
<dbReference type="AlphaFoldDB" id="A0A841SXA5"/>
<proteinExistence type="predicted"/>
<dbReference type="GO" id="GO:0045820">
    <property type="term" value="P:negative regulation of glycolytic process"/>
    <property type="evidence" value="ECO:0007669"/>
    <property type="project" value="TreeGrafter"/>
</dbReference>
<dbReference type="GO" id="GO:0005829">
    <property type="term" value="C:cytosol"/>
    <property type="evidence" value="ECO:0007669"/>
    <property type="project" value="TreeGrafter"/>
</dbReference>
<dbReference type="SUPFAM" id="SSF53254">
    <property type="entry name" value="Phosphoglycerate mutase-like"/>
    <property type="match status" value="1"/>
</dbReference>
<dbReference type="GO" id="GO:0004331">
    <property type="term" value="F:fructose-2,6-bisphosphate 2-phosphatase activity"/>
    <property type="evidence" value="ECO:0007669"/>
    <property type="project" value="TreeGrafter"/>
</dbReference>
<protein>
    <submittedName>
        <fullName evidence="4">Histidine phosphatase family protein</fullName>
    </submittedName>
</protein>
<dbReference type="PANTHER" id="PTHR46517">
    <property type="entry name" value="FRUCTOSE-2,6-BISPHOSPHATASE TIGAR"/>
    <property type="match status" value="1"/>
</dbReference>
<evidence type="ECO:0000256" key="2">
    <source>
        <dbReference type="PIRSR" id="PIRSR613078-1"/>
    </source>
</evidence>
<dbReference type="Pfam" id="PF00300">
    <property type="entry name" value="His_Phos_1"/>
    <property type="match status" value="1"/>
</dbReference>
<dbReference type="Gene3D" id="3.40.50.1240">
    <property type="entry name" value="Phosphoglycerate mutase-like"/>
    <property type="match status" value="1"/>
</dbReference>
<evidence type="ECO:0000256" key="1">
    <source>
        <dbReference type="ARBA" id="ARBA00022801"/>
    </source>
</evidence>
<organism evidence="4 5">
    <name type="scientific">Cohnella thailandensis</name>
    <dbReference type="NCBI Taxonomy" id="557557"/>
    <lineage>
        <taxon>Bacteria</taxon>
        <taxon>Bacillati</taxon>
        <taxon>Bacillota</taxon>
        <taxon>Bacilli</taxon>
        <taxon>Bacillales</taxon>
        <taxon>Paenibacillaceae</taxon>
        <taxon>Cohnella</taxon>
    </lineage>
</organism>
<dbReference type="CDD" id="cd07067">
    <property type="entry name" value="HP_PGM_like"/>
    <property type="match status" value="1"/>
</dbReference>
<dbReference type="RefSeq" id="WP_185120510.1">
    <property type="nucleotide sequence ID" value="NZ_JACJVQ010000013.1"/>
</dbReference>
<gene>
    <name evidence="4" type="ORF">H7B67_14190</name>
</gene>
<accession>A0A841SXA5</accession>
<dbReference type="GO" id="GO:0043456">
    <property type="term" value="P:regulation of pentose-phosphate shunt"/>
    <property type="evidence" value="ECO:0007669"/>
    <property type="project" value="TreeGrafter"/>
</dbReference>
<feature type="active site" description="Proton donor/acceptor" evidence="2">
    <location>
        <position position="86"/>
    </location>
</feature>
<keyword evidence="1" id="KW-0378">Hydrolase</keyword>
<evidence type="ECO:0000313" key="5">
    <source>
        <dbReference type="Proteomes" id="UP000535838"/>
    </source>
</evidence>
<dbReference type="InterPro" id="IPR029033">
    <property type="entry name" value="His_PPase_superfam"/>
</dbReference>
<evidence type="ECO:0000256" key="3">
    <source>
        <dbReference type="PIRSR" id="PIRSR613078-2"/>
    </source>
</evidence>
<keyword evidence="5" id="KW-1185">Reference proteome</keyword>
<dbReference type="Proteomes" id="UP000535838">
    <property type="component" value="Unassembled WGS sequence"/>
</dbReference>
<dbReference type="InterPro" id="IPR013078">
    <property type="entry name" value="His_Pase_superF_clade-1"/>
</dbReference>
<dbReference type="EMBL" id="JACJVQ010000013">
    <property type="protein sequence ID" value="MBB6635266.1"/>
    <property type="molecule type" value="Genomic_DNA"/>
</dbReference>
<comment type="caution">
    <text evidence="4">The sequence shown here is derived from an EMBL/GenBank/DDBJ whole genome shotgun (WGS) entry which is preliminary data.</text>
</comment>
<sequence length="199" mass="22193">MSGATKLTLIRHGRTLWNDEKRAQGHTNNGLNELGFRQAARAARRLGSVRWDRVYSSDLLRAKQTAEIIAQAAGIAEIRYDNRLRELHGGRIEGTTLEERIAAWGDNWKELDLGVESPEEGAKRGASCLREIAERHPGETLLVVSHGAVLRHTIKHLVNGLDTEPLLGNTSVTELIYEHGTWSCPLYNCTAHLDNEERG</sequence>
<evidence type="ECO:0000313" key="4">
    <source>
        <dbReference type="EMBL" id="MBB6635266.1"/>
    </source>
</evidence>